<evidence type="ECO:0000313" key="2">
    <source>
        <dbReference type="EMBL" id="CAI9968038.1"/>
    </source>
</evidence>
<sequence length="1339" mass="156081">MIVQIVLTIDIQQTQFQMKKLENYIFTQIKNTPIFDIIQQQIDDVNTEYYDPKLFLFPMTYKHLDRLKQFNISQEFSRISALNRLNMFANPYYNYSTNIQKEATEIINILSQEKPDLQNFFKIQLDYLNQSINIYSDHFNLIEDNLDLQKLKDCKVYADGEENIFQFIVNGTKSEEYDLHFTSPVPLQKLSKDVVILINDFQDSHSVLKTLHESASVYDRIWFFQVTGETKYRNLIQLVYGRDYVSLQAALNAYKLISQYIELKIENEYISSSLITRIISKVIVTTKGANYIVKEIIYNTIVPTMTSYEIVFFVFGPYNVVSSKYHYQDKNINIFFISLPQKDFQFVPPFKNAVNFVYSSQQDYLDVQLPKIVKRLNQLFVSSGDEIGSVNDSVIIARALFDKNSEYVGMLLVKPNVFRTFSDVIMNNLDGLSGTTLKIRMMEQQRSILNPFYQFMPSISYIGGTPEPLIQTTPCQLNNYAQIQFNDVLSTTLIKVVKIHNSSINSYTESLYGLYQMQISRKEFSINVAISSTALTTRNRNRYSNVGCVQPQSLVVQAPQFNITKLRELTAVPFKRTSDDCLVIDNGQCIIKDYVEISSKVKQKVMTEFNPQMTIYCAEKSKSSKFSLYLDSDKLLSNIQSHQDYLDVSAIVNDYQYLKNAMLQVDQTSINKFRIKYMNLIAINQKQFLDIDTCILVQQDNKYISTRQFSSLKGQVVVSPNLVYGLYLKSAEIMHFSRYLVQLESLLSNKFIKSIYLGHTWLADEDVSYSTIYDQQKSIENIMGTKETQIINQFCADIARVYNTHYFMFSTNQSNNEIVQNEQLKSNIDGTNGKFRLSVVDNKTFLTKPLISRTKSILGTPNVQGYLTLELNSKNIFQQLQFFGTQFYVMDGSGSILNGYDKEIQQEIKQILIKYQYLVQKQMNSTIQQVHRTISINNEFWDTAYQRSVDKEFTLIVNQNISHLSGILTEYDFNQSAVYQRTLIFDVKSDYFYSGQIILMEFSILNEFLIILNDVVINQVKEKSNTNVEQSLIDKFQISIPQNIHVLDSLYGDLTQRSNRIAQNIDRYQFSKIESIFNQTHKYPIMIGCISLILILIVIGIDFKKYKRQFQQIVDINYFSSLSLSINLLNEWEKLSFQTEQYTISPEFDFNSIERLNWVNVNYVFQDDLKKYHTTGITNTAILSQLQYQSKQENYASFIVHCTQQQYCNFVILQTKLDSFLPNKLQLFKFNCKIRTSMRSFCIPTQRMFTINQRNVSKLATRIQTQIQSRIYSKTVSQCQSRQELIDTIDDIPFWFDDSDLFYKREVPNPFRVTEYFVEKPFIEDMIVIANLLAEAVIQ</sequence>
<keyword evidence="1" id="KW-1133">Transmembrane helix</keyword>
<keyword evidence="1" id="KW-0472">Membrane</keyword>
<accession>A0AA86VIX9</accession>
<gene>
    <name evidence="3" type="ORF">HINF_LOCUS17601</name>
    <name evidence="2" type="ORF">HINF_LOCUS55683</name>
</gene>
<organism evidence="2">
    <name type="scientific">Hexamita inflata</name>
    <dbReference type="NCBI Taxonomy" id="28002"/>
    <lineage>
        <taxon>Eukaryota</taxon>
        <taxon>Metamonada</taxon>
        <taxon>Diplomonadida</taxon>
        <taxon>Hexamitidae</taxon>
        <taxon>Hexamitinae</taxon>
        <taxon>Hexamita</taxon>
    </lineage>
</organism>
<dbReference type="EMBL" id="CAXDID020000044">
    <property type="protein sequence ID" value="CAL6001775.1"/>
    <property type="molecule type" value="Genomic_DNA"/>
</dbReference>
<reference evidence="2" key="1">
    <citation type="submission" date="2023-06" db="EMBL/GenBank/DDBJ databases">
        <authorList>
            <person name="Kurt Z."/>
        </authorList>
    </citation>
    <scope>NUCLEOTIDE SEQUENCE</scope>
</reference>
<protein>
    <recommendedName>
        <fullName evidence="5">Transmembrane protein</fullName>
    </recommendedName>
</protein>
<evidence type="ECO:0000313" key="3">
    <source>
        <dbReference type="EMBL" id="CAL6001775.1"/>
    </source>
</evidence>
<evidence type="ECO:0000313" key="4">
    <source>
        <dbReference type="Proteomes" id="UP001642409"/>
    </source>
</evidence>
<name>A0AA86VIX9_9EUKA</name>
<dbReference type="EMBL" id="CATOUU010001031">
    <property type="protein sequence ID" value="CAI9968038.1"/>
    <property type="molecule type" value="Genomic_DNA"/>
</dbReference>
<keyword evidence="1" id="KW-0812">Transmembrane</keyword>
<keyword evidence="4" id="KW-1185">Reference proteome</keyword>
<evidence type="ECO:0000256" key="1">
    <source>
        <dbReference type="SAM" id="Phobius"/>
    </source>
</evidence>
<evidence type="ECO:0008006" key="5">
    <source>
        <dbReference type="Google" id="ProtNLM"/>
    </source>
</evidence>
<comment type="caution">
    <text evidence="2">The sequence shown here is derived from an EMBL/GenBank/DDBJ whole genome shotgun (WGS) entry which is preliminary data.</text>
</comment>
<proteinExistence type="predicted"/>
<feature type="transmembrane region" description="Helical" evidence="1">
    <location>
        <begin position="1083"/>
        <end position="1103"/>
    </location>
</feature>
<reference evidence="3 4" key="2">
    <citation type="submission" date="2024-07" db="EMBL/GenBank/DDBJ databases">
        <authorList>
            <person name="Akdeniz Z."/>
        </authorList>
    </citation>
    <scope>NUCLEOTIDE SEQUENCE [LARGE SCALE GENOMIC DNA]</scope>
</reference>
<dbReference type="Proteomes" id="UP001642409">
    <property type="component" value="Unassembled WGS sequence"/>
</dbReference>